<feature type="compositionally biased region" description="Basic residues" evidence="2">
    <location>
        <begin position="269"/>
        <end position="284"/>
    </location>
</feature>
<feature type="compositionally biased region" description="Polar residues" evidence="2">
    <location>
        <begin position="626"/>
        <end position="638"/>
    </location>
</feature>
<feature type="region of interest" description="Disordered" evidence="2">
    <location>
        <begin position="692"/>
        <end position="715"/>
    </location>
</feature>
<reference evidence="4 5" key="1">
    <citation type="journal article" date="2018" name="MBio">
        <title>Comparative Genomics Reveals the Core Gene Toolbox for the Fungus-Insect Symbiosis.</title>
        <authorList>
            <person name="Wang Y."/>
            <person name="Stata M."/>
            <person name="Wang W."/>
            <person name="Stajich J.E."/>
            <person name="White M.M."/>
            <person name="Moncalvo J.M."/>
        </authorList>
    </citation>
    <scope>NUCLEOTIDE SEQUENCE [LARGE SCALE GENOMIC DNA]</scope>
    <source>
        <strain evidence="4 5">AUS-126-30</strain>
    </source>
</reference>
<feature type="compositionally biased region" description="Basic and acidic residues" evidence="2">
    <location>
        <begin position="639"/>
        <end position="664"/>
    </location>
</feature>
<evidence type="ECO:0000313" key="4">
    <source>
        <dbReference type="EMBL" id="PWA03611.1"/>
    </source>
</evidence>
<feature type="compositionally biased region" description="Low complexity" evidence="2">
    <location>
        <begin position="734"/>
        <end position="746"/>
    </location>
</feature>
<dbReference type="EMBL" id="MBFU01000011">
    <property type="protein sequence ID" value="PWA03611.1"/>
    <property type="molecule type" value="Genomic_DNA"/>
</dbReference>
<dbReference type="SUPFAM" id="SSF54919">
    <property type="entry name" value="Nucleoside diphosphate kinase, NDK"/>
    <property type="match status" value="1"/>
</dbReference>
<dbReference type="InterPro" id="IPR036850">
    <property type="entry name" value="NDK-like_dom_sf"/>
</dbReference>
<feature type="compositionally biased region" description="Basic and acidic residues" evidence="2">
    <location>
        <begin position="610"/>
        <end position="624"/>
    </location>
</feature>
<name>A0A2U1JEU8_SMIAN</name>
<dbReference type="InterPro" id="IPR034907">
    <property type="entry name" value="NDK-like_dom"/>
</dbReference>
<feature type="region of interest" description="Disordered" evidence="2">
    <location>
        <begin position="729"/>
        <end position="865"/>
    </location>
</feature>
<evidence type="ECO:0000256" key="1">
    <source>
        <dbReference type="ARBA" id="ARBA00017632"/>
    </source>
</evidence>
<feature type="region of interest" description="Disordered" evidence="2">
    <location>
        <begin position="265"/>
        <end position="300"/>
    </location>
</feature>
<comment type="caution">
    <text evidence="4">The sequence shown here is derived from an EMBL/GenBank/DDBJ whole genome shotgun (WGS) entry which is preliminary data.</text>
</comment>
<feature type="region of interest" description="Disordered" evidence="2">
    <location>
        <begin position="355"/>
        <end position="406"/>
    </location>
</feature>
<keyword evidence="5" id="KW-1185">Reference proteome</keyword>
<dbReference type="Proteomes" id="UP000245591">
    <property type="component" value="Unassembled WGS sequence"/>
</dbReference>
<feature type="domain" description="Nucleoside diphosphate kinase-like" evidence="3">
    <location>
        <begin position="8"/>
        <end position="141"/>
    </location>
</feature>
<organism evidence="4 5">
    <name type="scientific">Smittium angustum</name>
    <dbReference type="NCBI Taxonomy" id="133377"/>
    <lineage>
        <taxon>Eukaryota</taxon>
        <taxon>Fungi</taxon>
        <taxon>Fungi incertae sedis</taxon>
        <taxon>Zoopagomycota</taxon>
        <taxon>Kickxellomycotina</taxon>
        <taxon>Harpellomycetes</taxon>
        <taxon>Harpellales</taxon>
        <taxon>Legeriomycetaceae</taxon>
        <taxon>Smittium</taxon>
    </lineage>
</organism>
<evidence type="ECO:0000313" key="5">
    <source>
        <dbReference type="Proteomes" id="UP000245591"/>
    </source>
</evidence>
<proteinExistence type="predicted"/>
<feature type="compositionally biased region" description="Polar residues" evidence="2">
    <location>
        <begin position="905"/>
        <end position="945"/>
    </location>
</feature>
<accession>A0A2U1JEU8</accession>
<evidence type="ECO:0000259" key="3">
    <source>
        <dbReference type="Pfam" id="PF00334"/>
    </source>
</evidence>
<gene>
    <name evidence="4" type="ORF">BB558_000275</name>
</gene>
<dbReference type="Pfam" id="PF00334">
    <property type="entry name" value="NDK"/>
    <property type="match status" value="1"/>
</dbReference>
<feature type="compositionally biased region" description="Polar residues" evidence="2">
    <location>
        <begin position="969"/>
        <end position="978"/>
    </location>
</feature>
<dbReference type="AlphaFoldDB" id="A0A2U1JEU8"/>
<dbReference type="Gene3D" id="3.30.70.141">
    <property type="entry name" value="Nucleoside diphosphate kinase-like domain"/>
    <property type="match status" value="1"/>
</dbReference>
<feature type="compositionally biased region" description="Basic and acidic residues" evidence="2">
    <location>
        <begin position="536"/>
        <end position="595"/>
    </location>
</feature>
<feature type="compositionally biased region" description="Polar residues" evidence="2">
    <location>
        <begin position="355"/>
        <end position="367"/>
    </location>
</feature>
<feature type="region of interest" description="Disordered" evidence="2">
    <location>
        <begin position="525"/>
        <end position="679"/>
    </location>
</feature>
<feature type="compositionally biased region" description="Polar residues" evidence="2">
    <location>
        <begin position="668"/>
        <end position="679"/>
    </location>
</feature>
<feature type="compositionally biased region" description="Polar residues" evidence="2">
    <location>
        <begin position="801"/>
        <end position="825"/>
    </location>
</feature>
<feature type="compositionally biased region" description="Polar residues" evidence="2">
    <location>
        <begin position="771"/>
        <end position="792"/>
    </location>
</feature>
<protein>
    <recommendedName>
        <fullName evidence="1">Nucleoside diphosphate kinase</fullName>
    </recommendedName>
</protein>
<feature type="compositionally biased region" description="Polar residues" evidence="2">
    <location>
        <begin position="525"/>
        <end position="535"/>
    </location>
</feature>
<feature type="compositionally biased region" description="Basic and acidic residues" evidence="2">
    <location>
        <begin position="389"/>
        <end position="402"/>
    </location>
</feature>
<feature type="compositionally biased region" description="Polar residues" evidence="2">
    <location>
        <begin position="833"/>
        <end position="846"/>
    </location>
</feature>
<feature type="region of interest" description="Disordered" evidence="2">
    <location>
        <begin position="900"/>
        <end position="1016"/>
    </location>
</feature>
<sequence>MSQEINGEESLVIIKPPYVNSIFHQSLINELSKVHLAVVREKIVWFQDFQIAILYSGTEVNDDKLNSLKNLTCGPCLAIHIKGEGAVLSAHIALGSKELRENALSLSNQTIDPSIDTASEFCLSTSEPELSLHEISYVFSEKIDGVEVSKYLELQSPSQEIQSVSISISKHLATDKDVMLRIKNVLVSCGLTSSYRDNSNVDGIILNVSGLDAIKKTEFIVGTGEIQSVKQEYPNSLRAIHESEDSGSLISIVDATDIFTKKSTATTKEKKKNKKKSSKNKKSNKNTSNALKKENGDAADKEISQLPETITNQAESLLNNNISENTENQIASENNIDNSKINRNEDILDKTVKQTSEQNIPDQNTHSSVHKDKAVASDDETTNNPLDQTETHHKDMLDDKNSPLENQISDGQVMATSEDKGADLLETTSEPTNDIEIIDKIKESIQPSEDLVFDKSLNSSRLKTENTILLEPIQETVAEQKSIPSDFESDIQTTSNTLEAELNSVESIDDLSKLNRNEATCLDDTNLTLTSQPSYDKTESSTKETDELAVKLESVDLDSDEHIDKTESSTKETEELAVKLESVDLDSDEHTENSEINRNTTSDIEMDANEPSKDKDDFSNKIDNIEVQTDDISSLGNSRHQERHDDSIKPIIDDNEGNENKVLEETTDSSTQYTHTPSVSKKIFESPFFQNDIQKTSSNKTKSSENLGTHSKKIPHLIHGLNSSITEKFAASNKPKSPKTSPSVSKPHIKPEKLSTESSSLSSRKRISETKTSSLLNRNSRPTTTTQKLSSHTLDHGKPLSKTQIVPTSHNVGNDTKTQSRTIHSSKSDMKSSQKPLASSTTSSKQGKVEEIKPRTTHSNSFLNPTASSIARISAVAKKPTTQTLTKGTSIDSVQKSKKVIYGTMTPNRRQASSNTTTSRMDPIPGNTSKTLPTETKKQLVNQEQQETKRIARKPPLPSFAKLAPKPSSMPTANSTGSKKVVLASDSKNEPQTPQRSRKPPLPAQARGIVNKPTEK</sequence>
<evidence type="ECO:0000256" key="2">
    <source>
        <dbReference type="SAM" id="MobiDB-lite"/>
    </source>
</evidence>
<feature type="compositionally biased region" description="Basic and acidic residues" evidence="2">
    <location>
        <begin position="291"/>
        <end position="300"/>
    </location>
</feature>